<evidence type="ECO:0000256" key="3">
    <source>
        <dbReference type="ARBA" id="ARBA00022764"/>
    </source>
</evidence>
<accession>A0A0D0K420</accession>
<keyword evidence="4" id="KW-0732">Signal</keyword>
<evidence type="ECO:0000313" key="5">
    <source>
        <dbReference type="EMBL" id="KIQ03163.1"/>
    </source>
</evidence>
<evidence type="ECO:0000256" key="1">
    <source>
        <dbReference type="ARBA" id="ARBA00004418"/>
    </source>
</evidence>
<comment type="similarity">
    <text evidence="2">Belongs to the bacterial solute-binding protein 1 family.</text>
</comment>
<dbReference type="Proteomes" id="UP000035017">
    <property type="component" value="Unassembled WGS sequence"/>
</dbReference>
<comment type="subcellular location">
    <subcellularLocation>
        <location evidence="1">Periplasm</location>
    </subcellularLocation>
</comment>
<protein>
    <submittedName>
        <fullName evidence="5">Sugar ABC transporter substrate-binding protein</fullName>
    </submittedName>
</protein>
<feature type="signal peptide" evidence="4">
    <location>
        <begin position="1"/>
        <end position="22"/>
    </location>
</feature>
<sequence>MKRALILSVLFAATSLASTASAANLRMSWWGSDDRHLATQEALKVCGAKFGHTIAPEFTGWQGHQEKIATQLAGRTEPDIMQVNWPWLPLFSKNGDGFADLNQFKDVIDLSQWTQADLDSTTVKGKLNGVAVSTTGRIFMFNKTIYEKAGIAIPTTWDEVFAAAPVLKEKLGEGYYPFEAAPSEGNGLNARIVVILRATQMTGKTFIDPETNKIAWTEAELAEALNFYQSMVDKHVIESWKSSSGGGNRPLFENPKWANGRYAGTYQWDSTYGKIAAPLEKGLELVPAHSPKSEGGKSEGIYRKPSMLFSISKNSKEPKAAAQIINCLLNDPEAVAILGATRGIPSSKIAIKTLTDAGKIKPVQAQSYKVVVESEGPKVSPLIEHPRITEAFDTNLEAFAYGQQSAEDTAAEIIAGVDEALSGL</sequence>
<dbReference type="PANTHER" id="PTHR43649:SF11">
    <property type="entry name" value="ABC TRANSPORTER SUBSTRATE-BINDING PROTEIN YESO-RELATED"/>
    <property type="match status" value="1"/>
</dbReference>
<organism evidence="5 6">
    <name type="scientific">Agrobacterium tumefaciens</name>
    <dbReference type="NCBI Taxonomy" id="358"/>
    <lineage>
        <taxon>Bacteria</taxon>
        <taxon>Pseudomonadati</taxon>
        <taxon>Pseudomonadota</taxon>
        <taxon>Alphaproteobacteria</taxon>
        <taxon>Hyphomicrobiales</taxon>
        <taxon>Rhizobiaceae</taxon>
        <taxon>Rhizobium/Agrobacterium group</taxon>
        <taxon>Agrobacterium</taxon>
        <taxon>Agrobacterium tumefaciens complex</taxon>
    </lineage>
</organism>
<dbReference type="SUPFAM" id="SSF53850">
    <property type="entry name" value="Periplasmic binding protein-like II"/>
    <property type="match status" value="1"/>
</dbReference>
<dbReference type="PANTHER" id="PTHR43649">
    <property type="entry name" value="ARABINOSE-BINDING PROTEIN-RELATED"/>
    <property type="match status" value="1"/>
</dbReference>
<dbReference type="AlphaFoldDB" id="A0A0D0K420"/>
<dbReference type="InterPro" id="IPR006059">
    <property type="entry name" value="SBP"/>
</dbReference>
<dbReference type="InterPro" id="IPR050490">
    <property type="entry name" value="Bact_solute-bd_prot1"/>
</dbReference>
<dbReference type="GO" id="GO:0042597">
    <property type="term" value="C:periplasmic space"/>
    <property type="evidence" value="ECO:0007669"/>
    <property type="project" value="UniProtKB-SubCell"/>
</dbReference>
<gene>
    <name evidence="5" type="ORF">RU07_11490</name>
</gene>
<evidence type="ECO:0000256" key="4">
    <source>
        <dbReference type="SAM" id="SignalP"/>
    </source>
</evidence>
<feature type="chain" id="PRO_5002214095" evidence="4">
    <location>
        <begin position="23"/>
        <end position="424"/>
    </location>
</feature>
<dbReference type="OrthoDB" id="7317090at2"/>
<dbReference type="Pfam" id="PF01547">
    <property type="entry name" value="SBP_bac_1"/>
    <property type="match status" value="1"/>
</dbReference>
<comment type="caution">
    <text evidence="5">The sequence shown here is derived from an EMBL/GenBank/DDBJ whole genome shotgun (WGS) entry which is preliminary data.</text>
</comment>
<keyword evidence="3" id="KW-0574">Periplasm</keyword>
<proteinExistence type="inferred from homology"/>
<dbReference type="Gene3D" id="3.40.190.10">
    <property type="entry name" value="Periplasmic binding protein-like II"/>
    <property type="match status" value="2"/>
</dbReference>
<evidence type="ECO:0000256" key="2">
    <source>
        <dbReference type="ARBA" id="ARBA00008520"/>
    </source>
</evidence>
<name>A0A0D0K420_AGRTU</name>
<evidence type="ECO:0000313" key="6">
    <source>
        <dbReference type="Proteomes" id="UP000035017"/>
    </source>
</evidence>
<dbReference type="EMBL" id="JXQV01000009">
    <property type="protein sequence ID" value="KIQ03163.1"/>
    <property type="molecule type" value="Genomic_DNA"/>
</dbReference>
<reference evidence="5 6" key="1">
    <citation type="submission" date="2014-12" db="EMBL/GenBank/DDBJ databases">
        <title>16Stimator: statistical estimation of ribosomal gene copy numbers from draft genome assemblies.</title>
        <authorList>
            <person name="Perisin M.A."/>
            <person name="Vetter M."/>
            <person name="Gilbert J.A."/>
            <person name="Bergelson J."/>
        </authorList>
    </citation>
    <scope>NUCLEOTIDE SEQUENCE [LARGE SCALE GENOMIC DNA]</scope>
    <source>
        <strain evidence="5 6">MEJ076</strain>
    </source>
</reference>